<evidence type="ECO:0000256" key="6">
    <source>
        <dbReference type="ARBA" id="ARBA00022989"/>
    </source>
</evidence>
<name>A0A8J3I4T5_9CHLR</name>
<comment type="similarity">
    <text evidence="2">Belongs to the AzlC family.</text>
</comment>
<feature type="transmembrane region" description="Helical" evidence="8">
    <location>
        <begin position="12"/>
        <end position="30"/>
    </location>
</feature>
<keyword evidence="7 8" id="KW-0472">Membrane</keyword>
<dbReference type="RefSeq" id="WP_220195571.1">
    <property type="nucleotide sequence ID" value="NZ_BNJF01000002.1"/>
</dbReference>
<dbReference type="Pfam" id="PF03591">
    <property type="entry name" value="AzlC"/>
    <property type="match status" value="1"/>
</dbReference>
<sequence length="250" mass="26443">MKTPRSEFLAGARGTLPILMGAAPFGLIYGVSARSAGLTISLGQAMSSIVFAGSAQFVTVQLLGAGISAGVIFVTACIINLRHALYSASLAPYMQRLSVGWKLLLCYLLTDEAYAVAITRYQQSDESPHKHWFFLGTGLALWSAWQACTAVGLILGANIPASWSLDFTLPLTFIALVVPVLKRRVDLAVAIIAGLVAVLAAHLPLNSGLLVATCASILAGSLMEVMYGKRTESNVVGEEMVVEGRKEAES</sequence>
<dbReference type="GO" id="GO:0005886">
    <property type="term" value="C:plasma membrane"/>
    <property type="evidence" value="ECO:0007669"/>
    <property type="project" value="UniProtKB-SubCell"/>
</dbReference>
<accession>A0A8J3I4T5</accession>
<dbReference type="EMBL" id="BNJF01000002">
    <property type="protein sequence ID" value="GHO46177.1"/>
    <property type="molecule type" value="Genomic_DNA"/>
</dbReference>
<feature type="transmembrane region" description="Helical" evidence="8">
    <location>
        <begin position="185"/>
        <end position="203"/>
    </location>
</feature>
<feature type="transmembrane region" description="Helical" evidence="8">
    <location>
        <begin position="62"/>
        <end position="81"/>
    </location>
</feature>
<evidence type="ECO:0000256" key="5">
    <source>
        <dbReference type="ARBA" id="ARBA00022692"/>
    </source>
</evidence>
<evidence type="ECO:0000256" key="7">
    <source>
        <dbReference type="ARBA" id="ARBA00023136"/>
    </source>
</evidence>
<keyword evidence="5 8" id="KW-0812">Transmembrane</keyword>
<proteinExistence type="inferred from homology"/>
<comment type="subcellular location">
    <subcellularLocation>
        <location evidence="1">Cell membrane</location>
        <topology evidence="1">Multi-pass membrane protein</topology>
    </subcellularLocation>
</comment>
<protein>
    <submittedName>
        <fullName evidence="9">Branched-chain amino acid transporter AzlC</fullName>
    </submittedName>
</protein>
<keyword evidence="3" id="KW-0813">Transport</keyword>
<dbReference type="PANTHER" id="PTHR34979">
    <property type="entry name" value="INNER MEMBRANE PROTEIN YGAZ"/>
    <property type="match status" value="1"/>
</dbReference>
<comment type="caution">
    <text evidence="9">The sequence shown here is derived from an EMBL/GenBank/DDBJ whole genome shotgun (WGS) entry which is preliminary data.</text>
</comment>
<evidence type="ECO:0000256" key="1">
    <source>
        <dbReference type="ARBA" id="ARBA00004651"/>
    </source>
</evidence>
<feature type="transmembrane region" description="Helical" evidence="8">
    <location>
        <begin position="133"/>
        <end position="155"/>
    </location>
</feature>
<keyword evidence="4" id="KW-1003">Cell membrane</keyword>
<evidence type="ECO:0000256" key="4">
    <source>
        <dbReference type="ARBA" id="ARBA00022475"/>
    </source>
</evidence>
<evidence type="ECO:0000256" key="2">
    <source>
        <dbReference type="ARBA" id="ARBA00010735"/>
    </source>
</evidence>
<dbReference type="InterPro" id="IPR011606">
    <property type="entry name" value="Brnchd-chn_aa_trnsp_permease"/>
</dbReference>
<evidence type="ECO:0000256" key="8">
    <source>
        <dbReference type="SAM" id="Phobius"/>
    </source>
</evidence>
<dbReference type="PANTHER" id="PTHR34979:SF1">
    <property type="entry name" value="INNER MEMBRANE PROTEIN YGAZ"/>
    <property type="match status" value="1"/>
</dbReference>
<keyword evidence="6 8" id="KW-1133">Transmembrane helix</keyword>
<dbReference type="AlphaFoldDB" id="A0A8J3I4T5"/>
<evidence type="ECO:0000313" key="10">
    <source>
        <dbReference type="Proteomes" id="UP000612362"/>
    </source>
</evidence>
<evidence type="ECO:0000256" key="3">
    <source>
        <dbReference type="ARBA" id="ARBA00022448"/>
    </source>
</evidence>
<feature type="transmembrane region" description="Helical" evidence="8">
    <location>
        <begin position="161"/>
        <end position="178"/>
    </location>
</feature>
<dbReference type="GO" id="GO:1903785">
    <property type="term" value="P:L-valine transmembrane transport"/>
    <property type="evidence" value="ECO:0007669"/>
    <property type="project" value="TreeGrafter"/>
</dbReference>
<gene>
    <name evidence="9" type="ORF">KSX_43400</name>
</gene>
<reference evidence="9" key="1">
    <citation type="submission" date="2020-10" db="EMBL/GenBank/DDBJ databases">
        <title>Taxonomic study of unclassified bacteria belonging to the class Ktedonobacteria.</title>
        <authorList>
            <person name="Yabe S."/>
            <person name="Wang C.M."/>
            <person name="Zheng Y."/>
            <person name="Sakai Y."/>
            <person name="Cavaletti L."/>
            <person name="Monciardini P."/>
            <person name="Donadio S."/>
        </authorList>
    </citation>
    <scope>NUCLEOTIDE SEQUENCE</scope>
    <source>
        <strain evidence="9">SOSP1-1</strain>
    </source>
</reference>
<dbReference type="Proteomes" id="UP000612362">
    <property type="component" value="Unassembled WGS sequence"/>
</dbReference>
<keyword evidence="10" id="KW-1185">Reference proteome</keyword>
<feature type="transmembrane region" description="Helical" evidence="8">
    <location>
        <begin position="209"/>
        <end position="227"/>
    </location>
</feature>
<evidence type="ECO:0000313" key="9">
    <source>
        <dbReference type="EMBL" id="GHO46177.1"/>
    </source>
</evidence>
<organism evidence="9 10">
    <name type="scientific">Ktedonospora formicarum</name>
    <dbReference type="NCBI Taxonomy" id="2778364"/>
    <lineage>
        <taxon>Bacteria</taxon>
        <taxon>Bacillati</taxon>
        <taxon>Chloroflexota</taxon>
        <taxon>Ktedonobacteria</taxon>
        <taxon>Ktedonobacterales</taxon>
        <taxon>Ktedonobacteraceae</taxon>
        <taxon>Ktedonospora</taxon>
    </lineage>
</organism>